<protein>
    <recommendedName>
        <fullName evidence="5">Flagellar hook-associated protein 2</fullName>
        <shortName evidence="5">HAP2</shortName>
    </recommendedName>
    <alternativeName>
        <fullName evidence="5">Flagellar cap protein</fullName>
    </alternativeName>
</protein>
<evidence type="ECO:0000256" key="5">
    <source>
        <dbReference type="RuleBase" id="RU362066"/>
    </source>
</evidence>
<evidence type="ECO:0000256" key="4">
    <source>
        <dbReference type="ARBA" id="ARBA00023143"/>
    </source>
</evidence>
<feature type="region of interest" description="Disordered" evidence="6">
    <location>
        <begin position="195"/>
        <end position="228"/>
    </location>
</feature>
<evidence type="ECO:0000256" key="6">
    <source>
        <dbReference type="SAM" id="MobiDB-lite"/>
    </source>
</evidence>
<comment type="function">
    <text evidence="5">Required for morphogenesis and for the elongation of the flagellar filament by facilitating polymerization of the flagellin monomers at the tip of growing filament. Forms a capping structure, which prevents flagellin subunits (transported through the central channel of the flagellum) from leaking out without polymerization at the distal end.</text>
</comment>
<dbReference type="GO" id="GO:0007155">
    <property type="term" value="P:cell adhesion"/>
    <property type="evidence" value="ECO:0007669"/>
    <property type="project" value="InterPro"/>
</dbReference>
<evidence type="ECO:0000256" key="3">
    <source>
        <dbReference type="ARBA" id="ARBA00023054"/>
    </source>
</evidence>
<accession>A0A094XEM7</accession>
<reference evidence="9 10" key="1">
    <citation type="journal article" date="2014" name="Genome Announc.">
        <title>Draft Genome Sequence of Bacillus alcalophilus AV1934, a Classic Alkaliphile Isolated from Human Feces in 1934.</title>
        <authorList>
            <person name="Attie O."/>
            <person name="Jayaprakash A."/>
            <person name="Shah H."/>
            <person name="Paulsen I.T."/>
            <person name="Morino M."/>
            <person name="Takahashi Y."/>
            <person name="Narumi I."/>
            <person name="Sachidanandam R."/>
            <person name="Satoh K."/>
            <person name="Ito M."/>
            <person name="Krulwich T.A."/>
        </authorList>
    </citation>
    <scope>NUCLEOTIDE SEQUENCE [LARGE SCALE GENOMIC DNA]</scope>
    <source>
        <strain evidence="9 10">AV1934</strain>
    </source>
</reference>
<keyword evidence="9" id="KW-0966">Cell projection</keyword>
<feature type="domain" description="Flagellar hook-associated protein 2 N-terminal" evidence="7">
    <location>
        <begin position="10"/>
        <end position="107"/>
    </location>
</feature>
<dbReference type="InterPro" id="IPR040026">
    <property type="entry name" value="FliD"/>
</dbReference>
<keyword evidence="9" id="KW-0969">Cilium</keyword>
<dbReference type="InterPro" id="IPR010809">
    <property type="entry name" value="FliD_C"/>
</dbReference>
<dbReference type="GO" id="GO:0009424">
    <property type="term" value="C:bacterial-type flagellum hook"/>
    <property type="evidence" value="ECO:0007669"/>
    <property type="project" value="UniProtKB-UniRule"/>
</dbReference>
<proteinExistence type="inferred from homology"/>
<dbReference type="STRING" id="1218173.BALCAV_0211440"/>
<evidence type="ECO:0000256" key="2">
    <source>
        <dbReference type="ARBA" id="ARBA00011255"/>
    </source>
</evidence>
<dbReference type="GO" id="GO:0071973">
    <property type="term" value="P:bacterial-type flagellum-dependent cell motility"/>
    <property type="evidence" value="ECO:0007669"/>
    <property type="project" value="TreeGrafter"/>
</dbReference>
<dbReference type="eggNOG" id="COG1345">
    <property type="taxonomic scope" value="Bacteria"/>
</dbReference>
<comment type="caution">
    <text evidence="9">The sequence shown here is derived from an EMBL/GenBank/DDBJ whole genome shotgun (WGS) entry which is preliminary data.</text>
</comment>
<dbReference type="Pfam" id="PF02465">
    <property type="entry name" value="FliD_N"/>
    <property type="match status" value="1"/>
</dbReference>
<evidence type="ECO:0000313" key="10">
    <source>
        <dbReference type="Proteomes" id="UP000002754"/>
    </source>
</evidence>
<dbReference type="RefSeq" id="WP_003323044.1">
    <property type="nucleotide sequence ID" value="NZ_ALPT02000034.1"/>
</dbReference>
<keyword evidence="3" id="KW-0175">Coiled coil</keyword>
<comment type="subunit">
    <text evidence="2 5">Homopentamer.</text>
</comment>
<dbReference type="PANTHER" id="PTHR30288:SF0">
    <property type="entry name" value="FLAGELLAR HOOK-ASSOCIATED PROTEIN 2"/>
    <property type="match status" value="1"/>
</dbReference>
<dbReference type="GO" id="GO:0009421">
    <property type="term" value="C:bacterial-type flagellum filament cap"/>
    <property type="evidence" value="ECO:0007669"/>
    <property type="project" value="InterPro"/>
</dbReference>
<dbReference type="GO" id="GO:0005576">
    <property type="term" value="C:extracellular region"/>
    <property type="evidence" value="ECO:0007669"/>
    <property type="project" value="UniProtKB-SubCell"/>
</dbReference>
<keyword evidence="4 5" id="KW-0975">Bacterial flagellum</keyword>
<comment type="similarity">
    <text evidence="1 5">Belongs to the FliD family.</text>
</comment>
<dbReference type="OrthoDB" id="9776025at2"/>
<evidence type="ECO:0000259" key="8">
    <source>
        <dbReference type="Pfam" id="PF07195"/>
    </source>
</evidence>
<comment type="subcellular location">
    <subcellularLocation>
        <location evidence="5">Secreted</location>
    </subcellularLocation>
    <subcellularLocation>
        <location evidence="5">Bacterial flagellum</location>
    </subcellularLocation>
</comment>
<keyword evidence="9" id="KW-0282">Flagellum</keyword>
<dbReference type="AlphaFoldDB" id="A0A094XEM7"/>
<dbReference type="PANTHER" id="PTHR30288">
    <property type="entry name" value="FLAGELLAR CAP/ASSEMBLY PROTEIN FLID"/>
    <property type="match status" value="1"/>
</dbReference>
<evidence type="ECO:0000256" key="1">
    <source>
        <dbReference type="ARBA" id="ARBA00009764"/>
    </source>
</evidence>
<gene>
    <name evidence="9" type="ORF">BALCAV_0211440</name>
</gene>
<dbReference type="EMBL" id="ALPT02000034">
    <property type="protein sequence ID" value="KGA97215.1"/>
    <property type="molecule type" value="Genomic_DNA"/>
</dbReference>
<feature type="domain" description="Flagellar hook-associated protein 2 C-terminal" evidence="8">
    <location>
        <begin position="253"/>
        <end position="515"/>
    </location>
</feature>
<keyword evidence="5" id="KW-0964">Secreted</keyword>
<evidence type="ECO:0000259" key="7">
    <source>
        <dbReference type="Pfam" id="PF02465"/>
    </source>
</evidence>
<dbReference type="InterPro" id="IPR010810">
    <property type="entry name" value="Flagellin_hook_IN_motif"/>
</dbReference>
<feature type="region of interest" description="Disordered" evidence="6">
    <location>
        <begin position="112"/>
        <end position="136"/>
    </location>
</feature>
<sequence>MGIRMAGMASGMDIQEIVNNLMMAERMPMNKMLREQQTINWKMESYREINTKFNTFRNNIFDNVMRASTMLAKTVTSSNSNLVTATGNSTVGNTTMRLSEVKQLASAASTASTGSIGGADFDPGKPIGEQPGFEDFNEDDELTITTYGPNGEPVPTEFKFSKDQSLNQILQQINSSNAGVTAFYDDVSKKVSFSRTETGRFNPDNVDPMPDESDPDNGEPGGSNPVVRGKEIEFAGDFFLKSLKLEDAMESGGQNAKFTINGLTTERPTNTFTISGMTITLKETFDNEVTLSPSTNTDEVFDTIKAFVDEYNELLAHVNGVLTEDRNRNYQPLTDEEREALSEREAEKWEDLARQGLLKNDPILRNQMDRLRSDLYTPIETGMDTVFKHLSAIGITTSADYMERGKLEINEDKLRAAIEEDAEGVFNLFAADGDTFAEKGLARRLRDTLDTAITQVAERAGGLRGKVANHQFTLGKNLEDLNTRIANFERRLEQREQRYWSQFTAMEKAIHQMNSQSDFIYAQLFNQG</sequence>
<name>A0A094XEM7_ALKAL</name>
<dbReference type="Pfam" id="PF07196">
    <property type="entry name" value="Flagellin_IN"/>
    <property type="match status" value="1"/>
</dbReference>
<organism evidence="9 10">
    <name type="scientific">Alkalihalobacillus alcalophilus ATCC 27647 = CGMCC 1.3604</name>
    <dbReference type="NCBI Taxonomy" id="1218173"/>
    <lineage>
        <taxon>Bacteria</taxon>
        <taxon>Bacillati</taxon>
        <taxon>Bacillota</taxon>
        <taxon>Bacilli</taxon>
        <taxon>Bacillales</taxon>
        <taxon>Bacillaceae</taxon>
        <taxon>Alkalihalobacillus</taxon>
    </lineage>
</organism>
<dbReference type="Pfam" id="PF07195">
    <property type="entry name" value="FliD_C"/>
    <property type="match status" value="1"/>
</dbReference>
<keyword evidence="10" id="KW-1185">Reference proteome</keyword>
<evidence type="ECO:0000313" key="9">
    <source>
        <dbReference type="EMBL" id="KGA97215.1"/>
    </source>
</evidence>
<dbReference type="InterPro" id="IPR003481">
    <property type="entry name" value="FliD_N"/>
</dbReference>
<dbReference type="Proteomes" id="UP000002754">
    <property type="component" value="Unassembled WGS sequence"/>
</dbReference>